<dbReference type="EnsemblPlants" id="Bo8g108680.1">
    <property type="protein sequence ID" value="Bo8g108680.1"/>
    <property type="gene ID" value="Bo8g108680"/>
</dbReference>
<evidence type="ECO:0000256" key="1">
    <source>
        <dbReference type="SAM" id="MobiDB-lite"/>
    </source>
</evidence>
<dbReference type="Gramene" id="Bo8g108680.1">
    <property type="protein sequence ID" value="Bo8g108680.1"/>
    <property type="gene ID" value="Bo8g108680"/>
</dbReference>
<evidence type="ECO:0000313" key="2">
    <source>
        <dbReference type="EnsemblPlants" id="Bo8g108680.1"/>
    </source>
</evidence>
<dbReference type="PANTHER" id="PTHR23030">
    <property type="entry name" value="PCD6 INTERACTING PROTEIN-RELATED"/>
    <property type="match status" value="1"/>
</dbReference>
<dbReference type="AlphaFoldDB" id="A0A0D3DXW8"/>
<feature type="compositionally biased region" description="Pro residues" evidence="1">
    <location>
        <begin position="273"/>
        <end position="296"/>
    </location>
</feature>
<dbReference type="PANTHER" id="PTHR23030:SF30">
    <property type="entry name" value="TYROSINE-PROTEIN PHOSPHATASE NON-RECEPTOR TYPE 23"/>
    <property type="match status" value="1"/>
</dbReference>
<dbReference type="GO" id="GO:0043328">
    <property type="term" value="P:protein transport to vacuole involved in ubiquitin-dependent protein catabolic process via the multivesicular body sorting pathway"/>
    <property type="evidence" value="ECO:0007669"/>
    <property type="project" value="TreeGrafter"/>
</dbReference>
<evidence type="ECO:0008006" key="4">
    <source>
        <dbReference type="Google" id="ProtNLM"/>
    </source>
</evidence>
<dbReference type="Gene3D" id="1.25.40.280">
    <property type="entry name" value="alix/aip1 like domains"/>
    <property type="match status" value="1"/>
</dbReference>
<dbReference type="HOGENOM" id="CLU_819785_0_0_1"/>
<dbReference type="Proteomes" id="UP000032141">
    <property type="component" value="Chromosome C8"/>
</dbReference>
<dbReference type="eggNOG" id="KOG2220">
    <property type="taxonomic scope" value="Eukaryota"/>
</dbReference>
<protein>
    <recommendedName>
        <fullName evidence="4">BRO1 domain-containing protein</fullName>
    </recommendedName>
</protein>
<reference evidence="2 3" key="1">
    <citation type="journal article" date="2014" name="Genome Biol.">
        <title>Transcriptome and methylome profiling reveals relics of genome dominance in the mesopolyploid Brassica oleracea.</title>
        <authorList>
            <person name="Parkin I.A."/>
            <person name="Koh C."/>
            <person name="Tang H."/>
            <person name="Robinson S.J."/>
            <person name="Kagale S."/>
            <person name="Clarke W.E."/>
            <person name="Town C.D."/>
            <person name="Nixon J."/>
            <person name="Krishnakumar V."/>
            <person name="Bidwell S.L."/>
            <person name="Denoeud F."/>
            <person name="Belcram H."/>
            <person name="Links M.G."/>
            <person name="Just J."/>
            <person name="Clarke C."/>
            <person name="Bender T."/>
            <person name="Huebert T."/>
            <person name="Mason A.S."/>
            <person name="Pires J.C."/>
            <person name="Barker G."/>
            <person name="Moore J."/>
            <person name="Walley P.G."/>
            <person name="Manoli S."/>
            <person name="Batley J."/>
            <person name="Edwards D."/>
            <person name="Nelson M.N."/>
            <person name="Wang X."/>
            <person name="Paterson A.H."/>
            <person name="King G."/>
            <person name="Bancroft I."/>
            <person name="Chalhoub B."/>
            <person name="Sharpe A.G."/>
        </authorList>
    </citation>
    <scope>NUCLEOTIDE SEQUENCE</scope>
    <source>
        <strain evidence="2 3">cv. TO1000</strain>
    </source>
</reference>
<dbReference type="eggNOG" id="KOG4281">
    <property type="taxonomic scope" value="Eukaryota"/>
</dbReference>
<reference evidence="2" key="2">
    <citation type="submission" date="2015-03" db="UniProtKB">
        <authorList>
            <consortium name="EnsemblPlants"/>
        </authorList>
    </citation>
    <scope>IDENTIFICATION</scope>
</reference>
<feature type="compositionally biased region" description="Pro residues" evidence="1">
    <location>
        <begin position="317"/>
        <end position="331"/>
    </location>
</feature>
<evidence type="ECO:0000313" key="3">
    <source>
        <dbReference type="Proteomes" id="UP000032141"/>
    </source>
</evidence>
<accession>A0A0D3DXW8</accession>
<dbReference type="STRING" id="109376.A0A0D3DXW8"/>
<feature type="compositionally biased region" description="Pro residues" evidence="1">
    <location>
        <begin position="240"/>
        <end position="254"/>
    </location>
</feature>
<keyword evidence="3" id="KW-1185">Reference proteome</keyword>
<proteinExistence type="predicted"/>
<organism evidence="2 3">
    <name type="scientific">Brassica oleracea var. oleracea</name>
    <dbReference type="NCBI Taxonomy" id="109376"/>
    <lineage>
        <taxon>Eukaryota</taxon>
        <taxon>Viridiplantae</taxon>
        <taxon>Streptophyta</taxon>
        <taxon>Embryophyta</taxon>
        <taxon>Tracheophyta</taxon>
        <taxon>Spermatophyta</taxon>
        <taxon>Magnoliopsida</taxon>
        <taxon>eudicotyledons</taxon>
        <taxon>Gunneridae</taxon>
        <taxon>Pentapetalae</taxon>
        <taxon>rosids</taxon>
        <taxon>malvids</taxon>
        <taxon>Brassicales</taxon>
        <taxon>Brassicaceae</taxon>
        <taxon>Brassiceae</taxon>
        <taxon>Brassica</taxon>
    </lineage>
</organism>
<dbReference type="InterPro" id="IPR038499">
    <property type="entry name" value="BRO1_sf"/>
</dbReference>
<name>A0A0D3DXW8_BRAOL</name>
<sequence length="339" mass="38113">MLGLKGKLKTMKIEAMEFPGVSRVTRVGRWAQPITFLNIHECDTFTECVFENTIGKGSTPGVSSKISRQGRVNVFAFIRAGIYYEEALAALTASPLKHHFEKGWISHVQMKAALFYSEAFYRYGNGVSRERGDCGIDSSAEERSQPFAPSKEGFCMLAEVKSMIKPVYILTEEMGFNVPASSREKCYKQIQAAISKYREIKENANEGLKICHSSSEFLFLDHRTSGPYPSVHQRTASSSRPPPGTQNPSHPHPQAPYYRPAEQQPRPGNTIPPYGPPPPYHTPHSQAPPQPYPPQTPQQHYQSWQQGSYYDPQGQQPWPPCNPQNPYPPPHQGGGYYRQ</sequence>
<feature type="region of interest" description="Disordered" evidence="1">
    <location>
        <begin position="225"/>
        <end position="339"/>
    </location>
</feature>
<dbReference type="GO" id="GO:0005768">
    <property type="term" value="C:endosome"/>
    <property type="evidence" value="ECO:0007669"/>
    <property type="project" value="TreeGrafter"/>
</dbReference>